<keyword evidence="2 4" id="KW-0238">DNA-binding</keyword>
<feature type="DNA-binding region" description="H-T-H motif" evidence="4">
    <location>
        <begin position="27"/>
        <end position="46"/>
    </location>
</feature>
<evidence type="ECO:0000256" key="4">
    <source>
        <dbReference type="PROSITE-ProRule" id="PRU00335"/>
    </source>
</evidence>
<dbReference type="Proteomes" id="UP000199147">
    <property type="component" value="Unassembled WGS sequence"/>
</dbReference>
<dbReference type="InterPro" id="IPR009057">
    <property type="entry name" value="Homeodomain-like_sf"/>
</dbReference>
<dbReference type="GO" id="GO:0003700">
    <property type="term" value="F:DNA-binding transcription factor activity"/>
    <property type="evidence" value="ECO:0007669"/>
    <property type="project" value="TreeGrafter"/>
</dbReference>
<proteinExistence type="predicted"/>
<evidence type="ECO:0000259" key="5">
    <source>
        <dbReference type="PROSITE" id="PS50977"/>
    </source>
</evidence>
<evidence type="ECO:0000256" key="2">
    <source>
        <dbReference type="ARBA" id="ARBA00023125"/>
    </source>
</evidence>
<dbReference type="PANTHER" id="PTHR30055">
    <property type="entry name" value="HTH-TYPE TRANSCRIPTIONAL REGULATOR RUTR"/>
    <property type="match status" value="1"/>
</dbReference>
<dbReference type="PANTHER" id="PTHR30055:SF151">
    <property type="entry name" value="TRANSCRIPTIONAL REGULATORY PROTEIN"/>
    <property type="match status" value="1"/>
</dbReference>
<dbReference type="SUPFAM" id="SSF48498">
    <property type="entry name" value="Tetracyclin repressor-like, C-terminal domain"/>
    <property type="match status" value="1"/>
</dbReference>
<dbReference type="Gene3D" id="1.10.10.60">
    <property type="entry name" value="Homeodomain-like"/>
    <property type="match status" value="1"/>
</dbReference>
<evidence type="ECO:0000313" key="7">
    <source>
        <dbReference type="Proteomes" id="UP000199147"/>
    </source>
</evidence>
<gene>
    <name evidence="6" type="ORF">BN2156_04949</name>
</gene>
<dbReference type="InterPro" id="IPR036271">
    <property type="entry name" value="Tet_transcr_reg_TetR-rel_C_sf"/>
</dbReference>
<accession>A0A0H5RVU9</accession>
<evidence type="ECO:0000256" key="3">
    <source>
        <dbReference type="ARBA" id="ARBA00023163"/>
    </source>
</evidence>
<dbReference type="InterPro" id="IPR004111">
    <property type="entry name" value="Repressor_TetR_C"/>
</dbReference>
<name>A0A0H5RVU9_9MYCO</name>
<dbReference type="Pfam" id="PF00440">
    <property type="entry name" value="TetR_N"/>
    <property type="match status" value="1"/>
</dbReference>
<dbReference type="GO" id="GO:0000976">
    <property type="term" value="F:transcription cis-regulatory region binding"/>
    <property type="evidence" value="ECO:0007669"/>
    <property type="project" value="TreeGrafter"/>
</dbReference>
<dbReference type="PROSITE" id="PS50977">
    <property type="entry name" value="HTH_TETR_2"/>
    <property type="match status" value="1"/>
</dbReference>
<dbReference type="EMBL" id="CWKH01000003">
    <property type="protein sequence ID" value="CRZ18048.1"/>
    <property type="molecule type" value="Genomic_DNA"/>
</dbReference>
<dbReference type="InterPro" id="IPR050109">
    <property type="entry name" value="HTH-type_TetR-like_transc_reg"/>
</dbReference>
<keyword evidence="1" id="KW-0805">Transcription regulation</keyword>
<dbReference type="STRING" id="146018.BN2156_04949"/>
<dbReference type="RefSeq" id="WP_090517662.1">
    <property type="nucleotide sequence ID" value="NZ_CWKH01000003.1"/>
</dbReference>
<evidence type="ECO:0000256" key="1">
    <source>
        <dbReference type="ARBA" id="ARBA00023015"/>
    </source>
</evidence>
<feature type="domain" description="HTH tetR-type" evidence="5">
    <location>
        <begin position="4"/>
        <end position="64"/>
    </location>
</feature>
<dbReference type="OrthoDB" id="329481at2"/>
<protein>
    <submittedName>
        <fullName evidence="6">TetR family transcriptional regulator</fullName>
    </submittedName>
</protein>
<organism evidence="6 7">
    <name type="scientific">Mycolicibacterium neworleansense</name>
    <dbReference type="NCBI Taxonomy" id="146018"/>
    <lineage>
        <taxon>Bacteria</taxon>
        <taxon>Bacillati</taxon>
        <taxon>Actinomycetota</taxon>
        <taxon>Actinomycetes</taxon>
        <taxon>Mycobacteriales</taxon>
        <taxon>Mycobacteriaceae</taxon>
        <taxon>Mycolicibacterium</taxon>
    </lineage>
</organism>
<sequence>MRARFTVDEIASAALRIVDESGPSALSMRALATALGTGPMTMYNYVADKEALEELVVAAVVAQIVVPQVSDDWQHDVHAIATAMWLGVRAHPAAIPLVLIRRMSSATGFAIADALVAALGRAGLSDTDRLSGFHAVMGLVTGCAQAVLAGPLTGGAPEAATRIGSVAGGEYPHIEALSRVAAATSVDDDFDGGLRMLIDGIAMRGRRRQR</sequence>
<dbReference type="Pfam" id="PF02909">
    <property type="entry name" value="TetR_C_1"/>
    <property type="match status" value="1"/>
</dbReference>
<dbReference type="SUPFAM" id="SSF46689">
    <property type="entry name" value="Homeodomain-like"/>
    <property type="match status" value="1"/>
</dbReference>
<keyword evidence="7" id="KW-1185">Reference proteome</keyword>
<dbReference type="AlphaFoldDB" id="A0A0H5RVU9"/>
<reference evidence="7" key="1">
    <citation type="submission" date="2015-07" db="EMBL/GenBank/DDBJ databases">
        <authorList>
            <person name="Urmite Genomes"/>
        </authorList>
    </citation>
    <scope>NUCLEOTIDE SEQUENCE [LARGE SCALE GENOMIC DNA]</scope>
    <source>
        <strain evidence="7">type strain: ATCC 49404</strain>
    </source>
</reference>
<dbReference type="GO" id="GO:0045892">
    <property type="term" value="P:negative regulation of DNA-templated transcription"/>
    <property type="evidence" value="ECO:0007669"/>
    <property type="project" value="InterPro"/>
</dbReference>
<dbReference type="Gene3D" id="1.10.357.10">
    <property type="entry name" value="Tetracycline Repressor, domain 2"/>
    <property type="match status" value="1"/>
</dbReference>
<evidence type="ECO:0000313" key="6">
    <source>
        <dbReference type="EMBL" id="CRZ18048.1"/>
    </source>
</evidence>
<keyword evidence="3" id="KW-0804">Transcription</keyword>
<dbReference type="InterPro" id="IPR001647">
    <property type="entry name" value="HTH_TetR"/>
</dbReference>